<name>A0A4Y2M2P4_ARAVE</name>
<evidence type="ECO:0000256" key="1">
    <source>
        <dbReference type="SAM" id="MobiDB-lite"/>
    </source>
</evidence>
<evidence type="ECO:0000313" key="3">
    <source>
        <dbReference type="Proteomes" id="UP000499080"/>
    </source>
</evidence>
<organism evidence="2 3">
    <name type="scientific">Araneus ventricosus</name>
    <name type="common">Orbweaver spider</name>
    <name type="synonym">Epeira ventricosa</name>
    <dbReference type="NCBI Taxonomy" id="182803"/>
    <lineage>
        <taxon>Eukaryota</taxon>
        <taxon>Metazoa</taxon>
        <taxon>Ecdysozoa</taxon>
        <taxon>Arthropoda</taxon>
        <taxon>Chelicerata</taxon>
        <taxon>Arachnida</taxon>
        <taxon>Araneae</taxon>
        <taxon>Araneomorphae</taxon>
        <taxon>Entelegynae</taxon>
        <taxon>Araneoidea</taxon>
        <taxon>Araneidae</taxon>
        <taxon>Araneus</taxon>
    </lineage>
</organism>
<accession>A0A4Y2M2P4</accession>
<keyword evidence="3" id="KW-1185">Reference proteome</keyword>
<evidence type="ECO:0000313" key="2">
    <source>
        <dbReference type="EMBL" id="GBN21295.1"/>
    </source>
</evidence>
<sequence>MLSRLDYDQEIPSCEENTVSIDIPARSPMEIREEQLKGTFVPEITPYLKRFSKFMAEAKEVAEMQQDLRKECGDRKRRRAPNYFSGDRVFVTTHHLSNATKGRTTKFMPKRDGPYIILTQKSHTSCVIANPDNPNEPVGTYHVSALKVFKLDESVTPVHLLRKRGRPSGSSPRRSGRHRNQRGSL</sequence>
<proteinExistence type="predicted"/>
<comment type="caution">
    <text evidence="2">The sequence shown here is derived from an EMBL/GenBank/DDBJ whole genome shotgun (WGS) entry which is preliminary data.</text>
</comment>
<feature type="compositionally biased region" description="Basic residues" evidence="1">
    <location>
        <begin position="174"/>
        <end position="185"/>
    </location>
</feature>
<dbReference type="EMBL" id="BGPR01006716">
    <property type="protein sequence ID" value="GBN21295.1"/>
    <property type="molecule type" value="Genomic_DNA"/>
</dbReference>
<dbReference type="OrthoDB" id="425619at2759"/>
<dbReference type="AlphaFoldDB" id="A0A4Y2M2P4"/>
<gene>
    <name evidence="2" type="ORF">AVEN_4156_1</name>
</gene>
<reference evidence="2 3" key="1">
    <citation type="journal article" date="2019" name="Sci. Rep.">
        <title>Orb-weaving spider Araneus ventricosus genome elucidates the spidroin gene catalogue.</title>
        <authorList>
            <person name="Kono N."/>
            <person name="Nakamura H."/>
            <person name="Ohtoshi R."/>
            <person name="Moran D.A.P."/>
            <person name="Shinohara A."/>
            <person name="Yoshida Y."/>
            <person name="Fujiwara M."/>
            <person name="Mori M."/>
            <person name="Tomita M."/>
            <person name="Arakawa K."/>
        </authorList>
    </citation>
    <scope>NUCLEOTIDE SEQUENCE [LARGE SCALE GENOMIC DNA]</scope>
</reference>
<feature type="region of interest" description="Disordered" evidence="1">
    <location>
        <begin position="162"/>
        <end position="185"/>
    </location>
</feature>
<dbReference type="Proteomes" id="UP000499080">
    <property type="component" value="Unassembled WGS sequence"/>
</dbReference>
<protein>
    <submittedName>
        <fullName evidence="2">Uncharacterized protein</fullName>
    </submittedName>
</protein>